<evidence type="ECO:0000256" key="1">
    <source>
        <dbReference type="SAM" id="MobiDB-lite"/>
    </source>
</evidence>
<feature type="region of interest" description="Disordered" evidence="1">
    <location>
        <begin position="1"/>
        <end position="20"/>
    </location>
</feature>
<sequence>MTLSGRRSRLKTQPSGRVQTAHHMIRPHPLANDKRVALYEKLGIHTYFSIAGGLALPVKAVVVKLLTVVSCCLSDVEAKLPGLSAGVPLFQCLSANSEISKLERSKCGKVPQPNCRLSTWEDWKSGVEMGLKMGLGAGFCVFLAVTSPRRHLT</sequence>
<reference evidence="2" key="1">
    <citation type="journal article" date="2003" name="Genome Biol.">
        <title>An integrated gene annotation and transcriptional profiling approach towards the full gene content of the Drosophila genome.</title>
        <authorList>
            <person name="Hild M."/>
            <person name="Beckmann B."/>
            <person name="Haas S.A."/>
            <person name="Koch B."/>
            <person name="Solovyev V."/>
            <person name="Busold C."/>
            <person name="Fellenberg K."/>
            <person name="Boutros M."/>
            <person name="Vingron M."/>
            <person name="Sauer F."/>
            <person name="Hoheisel J.D."/>
            <person name="Paro R."/>
        </authorList>
    </citation>
    <scope>NUCLEOTIDE SEQUENCE</scope>
</reference>
<protein>
    <submittedName>
        <fullName evidence="2">HDC14533</fullName>
    </submittedName>
</protein>
<feature type="compositionally biased region" description="Basic residues" evidence="1">
    <location>
        <begin position="1"/>
        <end position="10"/>
    </location>
</feature>
<name>Q6IJN8_DROME</name>
<dbReference type="AlphaFoldDB" id="Q6IJN8"/>
<organism evidence="2">
    <name type="scientific">Drosophila melanogaster</name>
    <name type="common">Fruit fly</name>
    <dbReference type="NCBI Taxonomy" id="7227"/>
    <lineage>
        <taxon>Eukaryota</taxon>
        <taxon>Metazoa</taxon>
        <taxon>Ecdysozoa</taxon>
        <taxon>Arthropoda</taxon>
        <taxon>Hexapoda</taxon>
        <taxon>Insecta</taxon>
        <taxon>Pterygota</taxon>
        <taxon>Neoptera</taxon>
        <taxon>Endopterygota</taxon>
        <taxon>Diptera</taxon>
        <taxon>Brachycera</taxon>
        <taxon>Muscomorpha</taxon>
        <taxon>Ephydroidea</taxon>
        <taxon>Drosophilidae</taxon>
        <taxon>Drosophila</taxon>
        <taxon>Sophophora</taxon>
    </lineage>
</organism>
<dbReference type="EMBL" id="BK002678">
    <property type="protein sequence ID" value="DAA04184.1"/>
    <property type="molecule type" value="Genomic_DNA"/>
</dbReference>
<accession>Q6IJN8</accession>
<evidence type="ECO:0000313" key="2">
    <source>
        <dbReference type="EMBL" id="DAA04184.1"/>
    </source>
</evidence>
<proteinExistence type="predicted"/>
<gene>
    <name evidence="2" type="ORF">HDC14533</name>
</gene>